<dbReference type="InterPro" id="IPR038425">
    <property type="entry name" value="GAT_sf"/>
</dbReference>
<proteinExistence type="inferred from homology"/>
<sequence>MTAASLVERATNDLLLGPDWALNLDICDMINNDPGQAKDVIKQLKKRITNKNAAIQILALTVFETLVKNCGDSVHQQIAEKDVLHEMVKIVKKKADLRVREKILELLDAWQEAFGGQKGRYPQYYVAYDELRRAGVDFPERASEPSVPIFTPPRQPTPPVIGYPVGSESDLVTPIAPGGAVAPETTPGMSLTDIATAHSMIEILTDMLSALDPQDGVAVKGEVISELVDQCRTNQRYVMALVNTTSDEELLGQGLELNDDLQRVLAKHDAIASGSPSPPQPVAVTLPRFDHEDDEPEDDFAQLAHRSSSRSRLQAQRNNTPSPPAGIGPSAGLPIGPPLTLPPPPQSNKKVGPASRYAEKHEQTVDLLSGELYGDDALGQSSATTAHTVIPPSERLFKVARILSAVVLGVLIVLSRRPGLATAAVETQKFVGGEVAASSSGVLSKELGRGGGRLLASAWTGLIAGGLHTLTGPDHLAALAPLCIGRSRLQSFSVGALWGCGHDAGQILFGLIFLSLKDRLHLELIQTWAARVVGLTLIIIGAMGIREAHEVLEDVPALAEGDILSSNTLEGGVNRTPGKKSVGHTTFLTGIVYGLQPDALLVILPALSLPSRMAGAAFLGMFLLGTVLAMGSYTAFVSTLSNALQERIPRITHRLTVGSSLIAIGLGLAVLVGEIFGVNLF</sequence>
<dbReference type="InterPro" id="IPR008942">
    <property type="entry name" value="ENTH_VHS"/>
</dbReference>
<evidence type="ECO:0000256" key="1">
    <source>
        <dbReference type="ARBA" id="ARBA00004170"/>
    </source>
</evidence>
<dbReference type="Gene3D" id="1.20.58.160">
    <property type="match status" value="1"/>
</dbReference>
<evidence type="ECO:0000256" key="6">
    <source>
        <dbReference type="SAM" id="MobiDB-lite"/>
    </source>
</evidence>
<organism evidence="10 11">
    <name type="scientific">Sphagnum troendelagicum</name>
    <dbReference type="NCBI Taxonomy" id="128251"/>
    <lineage>
        <taxon>Eukaryota</taxon>
        <taxon>Viridiplantae</taxon>
        <taxon>Streptophyta</taxon>
        <taxon>Embryophyta</taxon>
        <taxon>Bryophyta</taxon>
        <taxon>Sphagnophytina</taxon>
        <taxon>Sphagnopsida</taxon>
        <taxon>Sphagnales</taxon>
        <taxon>Sphagnaceae</taxon>
        <taxon>Sphagnum</taxon>
    </lineage>
</organism>
<keyword evidence="7" id="KW-0812">Transmembrane</keyword>
<evidence type="ECO:0008006" key="12">
    <source>
        <dbReference type="Google" id="ProtNLM"/>
    </source>
</evidence>
<evidence type="ECO:0000256" key="4">
    <source>
        <dbReference type="ARBA" id="ARBA00022927"/>
    </source>
</evidence>
<evidence type="ECO:0000313" key="10">
    <source>
        <dbReference type="EMBL" id="CAK9196915.1"/>
    </source>
</evidence>
<feature type="compositionally biased region" description="Pro residues" evidence="6">
    <location>
        <begin position="335"/>
        <end position="346"/>
    </location>
</feature>
<dbReference type="SUPFAM" id="SSF48464">
    <property type="entry name" value="ENTH/VHS domain"/>
    <property type="match status" value="1"/>
</dbReference>
<evidence type="ECO:0000256" key="3">
    <source>
        <dbReference type="ARBA" id="ARBA00022448"/>
    </source>
</evidence>
<feature type="compositionally biased region" description="Low complexity" evidence="6">
    <location>
        <begin position="301"/>
        <end position="317"/>
    </location>
</feature>
<keyword evidence="5 7" id="KW-0472">Membrane</keyword>
<dbReference type="PANTHER" id="PTHR45898:SF4">
    <property type="entry name" value="TARGET OF MYB PROTEIN 1"/>
    <property type="match status" value="1"/>
</dbReference>
<dbReference type="SMART" id="SM00288">
    <property type="entry name" value="VHS"/>
    <property type="match status" value="1"/>
</dbReference>
<feature type="transmembrane region" description="Helical" evidence="7">
    <location>
        <begin position="496"/>
        <end position="516"/>
    </location>
</feature>
<dbReference type="InterPro" id="IPR004152">
    <property type="entry name" value="GAT_dom"/>
</dbReference>
<evidence type="ECO:0000256" key="5">
    <source>
        <dbReference type="ARBA" id="ARBA00023136"/>
    </source>
</evidence>
<evidence type="ECO:0000259" key="9">
    <source>
        <dbReference type="PROSITE" id="PS50909"/>
    </source>
</evidence>
<keyword evidence="7" id="KW-1133">Transmembrane helix</keyword>
<feature type="domain" description="GAT" evidence="9">
    <location>
        <begin position="185"/>
        <end position="273"/>
    </location>
</feature>
<evidence type="ECO:0000256" key="2">
    <source>
        <dbReference type="ARBA" id="ARBA00007708"/>
    </source>
</evidence>
<keyword evidence="11" id="KW-1185">Reference proteome</keyword>
<dbReference type="CDD" id="cd03561">
    <property type="entry name" value="VHS"/>
    <property type="match status" value="1"/>
</dbReference>
<dbReference type="PROSITE" id="PS50909">
    <property type="entry name" value="GAT"/>
    <property type="match status" value="1"/>
</dbReference>
<dbReference type="CDD" id="cd14231">
    <property type="entry name" value="GAT_GGA-like_plant"/>
    <property type="match status" value="1"/>
</dbReference>
<evidence type="ECO:0000313" key="11">
    <source>
        <dbReference type="Proteomes" id="UP001497512"/>
    </source>
</evidence>
<feature type="domain" description="VHS" evidence="8">
    <location>
        <begin position="10"/>
        <end position="139"/>
    </location>
</feature>
<dbReference type="Gene3D" id="1.25.40.90">
    <property type="match status" value="1"/>
</dbReference>
<dbReference type="InterPro" id="IPR039447">
    <property type="entry name" value="UreH-like_TM_dom"/>
</dbReference>
<dbReference type="PROSITE" id="PS50179">
    <property type="entry name" value="VHS"/>
    <property type="match status" value="1"/>
</dbReference>
<comment type="similarity">
    <text evidence="2">Belongs to the TOM1 family.</text>
</comment>
<gene>
    <name evidence="10" type="ORF">CSSPTR1EN2_LOCUS3713</name>
</gene>
<accession>A0ABP0THN7</accession>
<feature type="transmembrane region" description="Helical" evidence="7">
    <location>
        <begin position="528"/>
        <end position="545"/>
    </location>
</feature>
<keyword evidence="3" id="KW-0813">Transport</keyword>
<dbReference type="Pfam" id="PF13386">
    <property type="entry name" value="DsbD_2"/>
    <property type="match status" value="1"/>
</dbReference>
<dbReference type="InterPro" id="IPR002014">
    <property type="entry name" value="VHS_dom"/>
</dbReference>
<evidence type="ECO:0000256" key="7">
    <source>
        <dbReference type="SAM" id="Phobius"/>
    </source>
</evidence>
<protein>
    <recommendedName>
        <fullName evidence="12">VHS domain-containing protein</fullName>
    </recommendedName>
</protein>
<keyword evidence="4" id="KW-0653">Protein transport</keyword>
<dbReference type="EMBL" id="OZ019903">
    <property type="protein sequence ID" value="CAK9196915.1"/>
    <property type="molecule type" value="Genomic_DNA"/>
</dbReference>
<feature type="transmembrane region" description="Helical" evidence="7">
    <location>
        <begin position="657"/>
        <end position="678"/>
    </location>
</feature>
<dbReference type="Proteomes" id="UP001497512">
    <property type="component" value="Chromosome 11"/>
</dbReference>
<reference evidence="10" key="1">
    <citation type="submission" date="2024-02" db="EMBL/GenBank/DDBJ databases">
        <authorList>
            <consortium name="ELIXIR-Norway"/>
            <consortium name="Elixir Norway"/>
        </authorList>
    </citation>
    <scope>NUCLEOTIDE SEQUENCE</scope>
</reference>
<comment type="subcellular location">
    <subcellularLocation>
        <location evidence="1">Membrane</location>
        <topology evidence="1">Peripheral membrane protein</topology>
    </subcellularLocation>
</comment>
<name>A0ABP0THN7_9BRYO</name>
<feature type="region of interest" description="Disordered" evidence="6">
    <location>
        <begin position="270"/>
        <end position="361"/>
    </location>
</feature>
<feature type="transmembrane region" description="Helical" evidence="7">
    <location>
        <begin position="613"/>
        <end position="636"/>
    </location>
</feature>
<dbReference type="PANTHER" id="PTHR45898">
    <property type="entry name" value="TOM1-LIKE PROTEIN"/>
    <property type="match status" value="1"/>
</dbReference>
<dbReference type="Pfam" id="PF00790">
    <property type="entry name" value="VHS"/>
    <property type="match status" value="1"/>
</dbReference>
<dbReference type="SUPFAM" id="SSF89009">
    <property type="entry name" value="GAT-like domain"/>
    <property type="match status" value="1"/>
</dbReference>
<evidence type="ECO:0000259" key="8">
    <source>
        <dbReference type="PROSITE" id="PS50179"/>
    </source>
</evidence>
<dbReference type="InterPro" id="IPR044836">
    <property type="entry name" value="TOL_plant"/>
</dbReference>
<dbReference type="Pfam" id="PF03127">
    <property type="entry name" value="GAT"/>
    <property type="match status" value="1"/>
</dbReference>